<evidence type="ECO:0000313" key="2">
    <source>
        <dbReference type="Proteomes" id="UP000190285"/>
    </source>
</evidence>
<protein>
    <submittedName>
        <fullName evidence="1">Uncharacterized protein</fullName>
    </submittedName>
</protein>
<dbReference type="OrthoDB" id="1890113at2"/>
<dbReference type="Proteomes" id="UP000190285">
    <property type="component" value="Unassembled WGS sequence"/>
</dbReference>
<keyword evidence="2" id="KW-1185">Reference proteome</keyword>
<evidence type="ECO:0000313" key="1">
    <source>
        <dbReference type="EMBL" id="SKC81975.1"/>
    </source>
</evidence>
<name>A0A1T5M1L0_9FIRM</name>
<dbReference type="AlphaFoldDB" id="A0A1T5M1L0"/>
<reference evidence="2" key="1">
    <citation type="submission" date="2017-02" db="EMBL/GenBank/DDBJ databases">
        <authorList>
            <person name="Varghese N."/>
            <person name="Submissions S."/>
        </authorList>
    </citation>
    <scope>NUCLEOTIDE SEQUENCE [LARGE SCALE GENOMIC DNA]</scope>
    <source>
        <strain evidence="2">M1</strain>
    </source>
</reference>
<proteinExistence type="predicted"/>
<accession>A0A1T5M1L0</accession>
<dbReference type="RefSeq" id="WP_079493566.1">
    <property type="nucleotide sequence ID" value="NZ_FUZT01000009.1"/>
</dbReference>
<dbReference type="STRING" id="36842.SAMN02194393_03689"/>
<sequence length="103" mass="12414">MRRFMIGQYSHYNRDKHIRDFKDNFYGVEACLLEDDIDIQKLISEANKDKFNIGIHFPLRAGGWRLRDPQFLSKDDGIRKSSFEYMKDELECCYNWVNNLLKE</sequence>
<organism evidence="1 2">
    <name type="scientific">Maledivibacter halophilus</name>
    <dbReference type="NCBI Taxonomy" id="36842"/>
    <lineage>
        <taxon>Bacteria</taxon>
        <taxon>Bacillati</taxon>
        <taxon>Bacillota</taxon>
        <taxon>Clostridia</taxon>
        <taxon>Peptostreptococcales</taxon>
        <taxon>Caminicellaceae</taxon>
        <taxon>Maledivibacter</taxon>
    </lineage>
</organism>
<dbReference type="EMBL" id="FUZT01000009">
    <property type="protein sequence ID" value="SKC81975.1"/>
    <property type="molecule type" value="Genomic_DNA"/>
</dbReference>
<gene>
    <name evidence="1" type="ORF">SAMN02194393_03689</name>
</gene>